<accession>A0AA97J7P1</accession>
<dbReference type="KEGG" id="emc:129328271"/>
<name>A0AA97J7P1_EUBMA</name>
<dbReference type="GeneID" id="129328271"/>
<reference evidence="2" key="1">
    <citation type="submission" date="2025-08" db="UniProtKB">
        <authorList>
            <consortium name="RefSeq"/>
        </authorList>
    </citation>
    <scope>IDENTIFICATION</scope>
    <source>
        <tissue evidence="2">Blood</tissue>
    </source>
</reference>
<dbReference type="Pfam" id="PF22593">
    <property type="entry name" value="SPMIP11"/>
    <property type="match status" value="1"/>
</dbReference>
<dbReference type="CTD" id="255411"/>
<dbReference type="Proteomes" id="UP001190640">
    <property type="component" value="Chromosome 4"/>
</dbReference>
<dbReference type="RefSeq" id="XP_054833200.1">
    <property type="nucleotide sequence ID" value="XM_054977225.1"/>
</dbReference>
<keyword evidence="1" id="KW-1185">Reference proteome</keyword>
<evidence type="ECO:0000313" key="1">
    <source>
        <dbReference type="Proteomes" id="UP001190640"/>
    </source>
</evidence>
<proteinExistence type="predicted"/>
<dbReference type="InterPro" id="IPR038775">
    <property type="entry name" value="SPMIP11"/>
</dbReference>
<organism evidence="1 2">
    <name type="scientific">Eublepharis macularius</name>
    <name type="common">Leopard gecko</name>
    <name type="synonym">Cyrtodactylus macularius</name>
    <dbReference type="NCBI Taxonomy" id="481883"/>
    <lineage>
        <taxon>Eukaryota</taxon>
        <taxon>Metazoa</taxon>
        <taxon>Chordata</taxon>
        <taxon>Craniata</taxon>
        <taxon>Vertebrata</taxon>
        <taxon>Euteleostomi</taxon>
        <taxon>Lepidosauria</taxon>
        <taxon>Squamata</taxon>
        <taxon>Bifurcata</taxon>
        <taxon>Gekkota</taxon>
        <taxon>Eublepharidae</taxon>
        <taxon>Eublepharinae</taxon>
        <taxon>Eublepharis</taxon>
    </lineage>
</organism>
<protein>
    <submittedName>
        <fullName evidence="2">Testis-expressed protein 49</fullName>
    </submittedName>
</protein>
<gene>
    <name evidence="2" type="primary">TEX49</name>
</gene>
<sequence length="138" mass="16101">MAFFGLTFVGYQEPFRQRKRELAKLEVPVGTPQPKLELFYPKLPPIGVGGYDGTEHRGSHARYREAVRRRLLKKYPNQVYRVPMTCGQDIGWWLPKDPSVRPQDAIPWMKVQRCPLVHSPITKFVENMMLSDPLFNLF</sequence>
<evidence type="ECO:0000313" key="2">
    <source>
        <dbReference type="RefSeq" id="XP_054833200.1"/>
    </source>
</evidence>
<dbReference type="PANTHER" id="PTHR35263:SF1">
    <property type="entry name" value="TESTIS-EXPRESSED PROTEIN 49"/>
    <property type="match status" value="1"/>
</dbReference>
<dbReference type="AlphaFoldDB" id="A0AA97J7P1"/>
<dbReference type="PANTHER" id="PTHR35263">
    <property type="entry name" value="TESTIS-EXPRESSED PROTEIN 49"/>
    <property type="match status" value="1"/>
</dbReference>